<dbReference type="RefSeq" id="WP_203365873.1">
    <property type="nucleotide sequence ID" value="NZ_WSFT01000024.1"/>
</dbReference>
<evidence type="ECO:0000313" key="5">
    <source>
        <dbReference type="EMBL" id="MBS4537944.1"/>
    </source>
</evidence>
<dbReference type="PROSITE" id="PS51671">
    <property type="entry name" value="ACT"/>
    <property type="match status" value="1"/>
</dbReference>
<sequence>MYIKSVLMKKESLTTLQTKDTIEKAKRVIEEGEFLSLPVLDGDKFIGSIPIYRIYKELSEMDSKEIKGFLNSTIEDYIQEDIPKIFANSLIEDAAQLFGERNIPFVPVIDQEGRLEGIITQKTIFNGFSRLLGYKRGTRLVINIPEIKGKLSDLTNAIRRSNSNIISLVIYDPETPINVKQVIIRVETDNLVALKDKLEKRGFSIAEVSE</sequence>
<dbReference type="SUPFAM" id="SSF54631">
    <property type="entry name" value="CBS-domain pair"/>
    <property type="match status" value="1"/>
</dbReference>
<feature type="domain" description="CBS" evidence="3">
    <location>
        <begin position="78"/>
        <end position="136"/>
    </location>
</feature>
<dbReference type="InterPro" id="IPR000644">
    <property type="entry name" value="CBS_dom"/>
</dbReference>
<dbReference type="Gene3D" id="3.10.580.10">
    <property type="entry name" value="CBS-domain"/>
    <property type="match status" value="1"/>
</dbReference>
<proteinExistence type="predicted"/>
<protein>
    <submittedName>
        <fullName evidence="5">CBS domain-containing protein</fullName>
    </submittedName>
</protein>
<dbReference type="PANTHER" id="PTHR43080:SF2">
    <property type="entry name" value="CBS DOMAIN-CONTAINING PROTEIN"/>
    <property type="match status" value="1"/>
</dbReference>
<evidence type="ECO:0000256" key="1">
    <source>
        <dbReference type="ARBA" id="ARBA00023122"/>
    </source>
</evidence>
<evidence type="ECO:0000313" key="6">
    <source>
        <dbReference type="Proteomes" id="UP000724672"/>
    </source>
</evidence>
<dbReference type="EMBL" id="WSFT01000024">
    <property type="protein sequence ID" value="MBS4537944.1"/>
    <property type="molecule type" value="Genomic_DNA"/>
</dbReference>
<dbReference type="Pfam" id="PF22190">
    <property type="entry name" value="TTHA0829-like_ACT"/>
    <property type="match status" value="1"/>
</dbReference>
<feature type="domain" description="ACT" evidence="4">
    <location>
        <begin position="139"/>
        <end position="210"/>
    </location>
</feature>
<dbReference type="CDD" id="cd02205">
    <property type="entry name" value="CBS_pair_SF"/>
    <property type="match status" value="1"/>
</dbReference>
<dbReference type="PANTHER" id="PTHR43080">
    <property type="entry name" value="CBS DOMAIN-CONTAINING PROTEIN CBSX3, MITOCHONDRIAL"/>
    <property type="match status" value="1"/>
</dbReference>
<keyword evidence="1 2" id="KW-0129">CBS domain</keyword>
<feature type="domain" description="CBS" evidence="3">
    <location>
        <begin position="8"/>
        <end position="66"/>
    </location>
</feature>
<name>A0A942URJ5_9FIRM</name>
<dbReference type="Pfam" id="PF00571">
    <property type="entry name" value="CBS"/>
    <property type="match status" value="2"/>
</dbReference>
<accession>A0A942URJ5</accession>
<dbReference type="InterPro" id="IPR046342">
    <property type="entry name" value="CBS_dom_sf"/>
</dbReference>
<dbReference type="InterPro" id="IPR051257">
    <property type="entry name" value="Diverse_CBS-Domain"/>
</dbReference>
<dbReference type="AlphaFoldDB" id="A0A942URJ5"/>
<evidence type="ECO:0000259" key="3">
    <source>
        <dbReference type="PROSITE" id="PS51371"/>
    </source>
</evidence>
<gene>
    <name evidence="5" type="ORF">GOQ27_05690</name>
</gene>
<evidence type="ECO:0000256" key="2">
    <source>
        <dbReference type="PROSITE-ProRule" id="PRU00703"/>
    </source>
</evidence>
<dbReference type="PROSITE" id="PS51371">
    <property type="entry name" value="CBS"/>
    <property type="match status" value="2"/>
</dbReference>
<dbReference type="InterPro" id="IPR002912">
    <property type="entry name" value="ACT_dom"/>
</dbReference>
<dbReference type="SMART" id="SM00116">
    <property type="entry name" value="CBS"/>
    <property type="match status" value="2"/>
</dbReference>
<dbReference type="Proteomes" id="UP000724672">
    <property type="component" value="Unassembled WGS sequence"/>
</dbReference>
<reference evidence="5" key="1">
    <citation type="submission" date="2019-12" db="EMBL/GenBank/DDBJ databases">
        <title>Clostridiaceae gen. nov. sp. nov., isolated from sediment in Xinjiang, China.</title>
        <authorList>
            <person name="Zhang R."/>
        </authorList>
    </citation>
    <scope>NUCLEOTIDE SEQUENCE</scope>
    <source>
        <strain evidence="5">D2Q-11</strain>
    </source>
</reference>
<organism evidence="5 6">
    <name type="scientific">Anaeromonas frigoriresistens</name>
    <dbReference type="NCBI Taxonomy" id="2683708"/>
    <lineage>
        <taxon>Bacteria</taxon>
        <taxon>Bacillati</taxon>
        <taxon>Bacillota</taxon>
        <taxon>Tissierellia</taxon>
        <taxon>Tissierellales</taxon>
        <taxon>Thermohalobacteraceae</taxon>
        <taxon>Anaeromonas</taxon>
    </lineage>
</organism>
<comment type="caution">
    <text evidence="5">The sequence shown here is derived from an EMBL/GenBank/DDBJ whole genome shotgun (WGS) entry which is preliminary data.</text>
</comment>
<keyword evidence="6" id="KW-1185">Reference proteome</keyword>
<evidence type="ECO:0000259" key="4">
    <source>
        <dbReference type="PROSITE" id="PS51671"/>
    </source>
</evidence>